<proteinExistence type="predicted"/>
<comment type="caution">
    <text evidence="1">The sequence shown here is derived from an EMBL/GenBank/DDBJ whole genome shotgun (WGS) entry which is preliminary data.</text>
</comment>
<evidence type="ECO:0000313" key="2">
    <source>
        <dbReference type="Proteomes" id="UP000640333"/>
    </source>
</evidence>
<gene>
    <name evidence="1" type="ORF">IOQ59_08945</name>
</gene>
<reference evidence="1" key="1">
    <citation type="submission" date="2020-10" db="EMBL/GenBank/DDBJ databases">
        <title>Bacterium isolated from coastal waters sediment.</title>
        <authorList>
            <person name="Chen R.-J."/>
            <person name="Lu D.-C."/>
            <person name="Zhu K.-L."/>
            <person name="Du Z.-J."/>
        </authorList>
    </citation>
    <scope>NUCLEOTIDE SEQUENCE</scope>
    <source>
        <strain evidence="1">N1Y112</strain>
    </source>
</reference>
<name>A0A8J7FCX3_9GAMM</name>
<dbReference type="Proteomes" id="UP000640333">
    <property type="component" value="Unassembled WGS sequence"/>
</dbReference>
<protein>
    <submittedName>
        <fullName evidence="1">Acetyltransferase</fullName>
    </submittedName>
</protein>
<keyword evidence="2" id="KW-1185">Reference proteome</keyword>
<dbReference type="EMBL" id="JADEYS010000007">
    <property type="protein sequence ID" value="MBE9397386.1"/>
    <property type="molecule type" value="Genomic_DNA"/>
</dbReference>
<dbReference type="RefSeq" id="WP_193952935.1">
    <property type="nucleotide sequence ID" value="NZ_JADEYS010000007.1"/>
</dbReference>
<dbReference type="AlphaFoldDB" id="A0A8J7FCX3"/>
<sequence>MFLKERKYGHLIEVVELTDLFDPYQSRLIGRCHYGEELQEAEQYAKQELSFPSGEDLPKCWIDPHYRDHELVR</sequence>
<accession>A0A8J7FCX3</accession>
<organism evidence="1 2">
    <name type="scientific">Pontibacterium sinense</name>
    <dbReference type="NCBI Taxonomy" id="2781979"/>
    <lineage>
        <taxon>Bacteria</taxon>
        <taxon>Pseudomonadati</taxon>
        <taxon>Pseudomonadota</taxon>
        <taxon>Gammaproteobacteria</taxon>
        <taxon>Oceanospirillales</taxon>
        <taxon>Oceanospirillaceae</taxon>
        <taxon>Pontibacterium</taxon>
    </lineage>
</organism>
<evidence type="ECO:0000313" key="1">
    <source>
        <dbReference type="EMBL" id="MBE9397386.1"/>
    </source>
</evidence>